<dbReference type="InterPro" id="IPR020210">
    <property type="entry name" value="Uncharacterised_YpbF_TM"/>
</dbReference>
<dbReference type="OrthoDB" id="2969742at2"/>
<gene>
    <name evidence="3" type="ORF">BAOM_3560</name>
</gene>
<keyword evidence="2" id="KW-0812">Transmembrane</keyword>
<evidence type="ECO:0008006" key="5">
    <source>
        <dbReference type="Google" id="ProtNLM"/>
    </source>
</evidence>
<dbReference type="RefSeq" id="WP_127761201.1">
    <property type="nucleotide sequence ID" value="NZ_CP026095.1"/>
</dbReference>
<dbReference type="KEGG" id="pasa:BAOM_3560"/>
<dbReference type="Proteomes" id="UP000283095">
    <property type="component" value="Chromosome"/>
</dbReference>
<evidence type="ECO:0000313" key="4">
    <source>
        <dbReference type="Proteomes" id="UP000283095"/>
    </source>
</evidence>
<dbReference type="AlphaFoldDB" id="A0A3Q9RPH0"/>
<feature type="transmembrane region" description="Helical" evidence="2">
    <location>
        <begin position="79"/>
        <end position="97"/>
    </location>
</feature>
<dbReference type="EMBL" id="CP026095">
    <property type="protein sequence ID" value="AZV44169.1"/>
    <property type="molecule type" value="Genomic_DNA"/>
</dbReference>
<accession>A0A3Q9RPH0</accession>
<keyword evidence="2" id="KW-1133">Transmembrane helix</keyword>
<feature type="transmembrane region" description="Helical" evidence="2">
    <location>
        <begin position="39"/>
        <end position="59"/>
    </location>
</feature>
<organism evidence="3 4">
    <name type="scientific">Peribacillus asahii</name>
    <dbReference type="NCBI Taxonomy" id="228899"/>
    <lineage>
        <taxon>Bacteria</taxon>
        <taxon>Bacillati</taxon>
        <taxon>Bacillota</taxon>
        <taxon>Bacilli</taxon>
        <taxon>Bacillales</taxon>
        <taxon>Bacillaceae</taxon>
        <taxon>Peribacillus</taxon>
    </lineage>
</organism>
<sequence length="152" mass="18503">MESAIIMLDEHTDQATKQMLQHVVERKKKFEALQQKHQMILWITISVTVVFILYLYVYVMVPYSYSFFDMFSAFVNQSNHVFFLLVTMGIFGYLTMVKNKMEKAEKEYQLLRCEIINKSKMLWEKESEWKNRHKVFEMMKKNYDINLYHENK</sequence>
<evidence type="ECO:0000256" key="1">
    <source>
        <dbReference type="SAM" id="Coils"/>
    </source>
</evidence>
<keyword evidence="2" id="KW-0472">Membrane</keyword>
<feature type="coiled-coil region" evidence="1">
    <location>
        <begin position="94"/>
        <end position="121"/>
    </location>
</feature>
<reference evidence="3 4" key="1">
    <citation type="submission" date="2018-01" db="EMBL/GenBank/DDBJ databases">
        <title>Bacillus asahii Genome sequencing and assembly.</title>
        <authorList>
            <person name="Jiang H."/>
            <person name="Feng Y."/>
            <person name="Zhao F."/>
            <person name="Lin X."/>
        </authorList>
    </citation>
    <scope>NUCLEOTIDE SEQUENCE [LARGE SCALE GENOMIC DNA]</scope>
    <source>
        <strain evidence="3 4">OM18</strain>
    </source>
</reference>
<protein>
    <recommendedName>
        <fullName evidence="5">DUF2663 family protein</fullName>
    </recommendedName>
</protein>
<name>A0A3Q9RPH0_9BACI</name>
<evidence type="ECO:0000313" key="3">
    <source>
        <dbReference type="EMBL" id="AZV44169.1"/>
    </source>
</evidence>
<dbReference type="Pfam" id="PF10864">
    <property type="entry name" value="DUF2663"/>
    <property type="match status" value="1"/>
</dbReference>
<evidence type="ECO:0000256" key="2">
    <source>
        <dbReference type="SAM" id="Phobius"/>
    </source>
</evidence>
<proteinExistence type="predicted"/>
<keyword evidence="1" id="KW-0175">Coiled coil</keyword>